<evidence type="ECO:0000259" key="1">
    <source>
        <dbReference type="Pfam" id="PF24038"/>
    </source>
</evidence>
<evidence type="ECO:0000313" key="4">
    <source>
        <dbReference type="Proteomes" id="UP000318864"/>
    </source>
</evidence>
<evidence type="ECO:0000313" key="3">
    <source>
        <dbReference type="EMBL" id="THE65682.1"/>
    </source>
</evidence>
<evidence type="ECO:0000259" key="2">
    <source>
        <dbReference type="Pfam" id="PF24042"/>
    </source>
</evidence>
<dbReference type="Proteomes" id="UP000318864">
    <property type="component" value="Unassembled WGS sequence"/>
</dbReference>
<dbReference type="Pfam" id="PF24042">
    <property type="entry name" value="DUF7351"/>
    <property type="match status" value="1"/>
</dbReference>
<protein>
    <submittedName>
        <fullName evidence="3">ArsR family transcriptional regulator</fullName>
    </submittedName>
</protein>
<name>A0A4S3TN51_9EURY</name>
<accession>A0A4S3TN51</accession>
<sequence length="309" mass="34695">MTAGRAAADAFALLSDESRVNILRAVAMAQYEQAPSNAGFEPLSFSEIYDRVDVDNTSKLSYHLGELTGTYLRKHDGGYSFTHAGDRIVRFILAENFRRPADIGSIETSGTCLYCGETTLEARLDEQYFVVRCPTCDRPVTGYTLTPAQARARSGETLLESLKRKQGMEFGLVQAEICPECAGRMDAAVHSVEELTPLEDVPVSHFTLHDCESCRRRYSGPLPFAAAFRTASIAFYWERGVDLLGTGWWECYRFLRDGCWTSERVGSDPVEYRVVLRHEDAELRLVLDDDARTVRTERVRTRSGDRSST</sequence>
<organism evidence="3 4">
    <name type="scientific">Salinadaptatus halalkaliphilus</name>
    <dbReference type="NCBI Taxonomy" id="2419781"/>
    <lineage>
        <taxon>Archaea</taxon>
        <taxon>Methanobacteriati</taxon>
        <taxon>Methanobacteriota</taxon>
        <taxon>Stenosarchaea group</taxon>
        <taxon>Halobacteria</taxon>
        <taxon>Halobacteriales</taxon>
        <taxon>Natrialbaceae</taxon>
        <taxon>Salinadaptatus</taxon>
    </lineage>
</organism>
<proteinExistence type="predicted"/>
<dbReference type="RefSeq" id="WP_141463753.1">
    <property type="nucleotide sequence ID" value="NZ_RBZW01000016.1"/>
</dbReference>
<dbReference type="InterPro" id="IPR055771">
    <property type="entry name" value="DUF7347"/>
</dbReference>
<dbReference type="AlphaFoldDB" id="A0A4S3TN51"/>
<feature type="domain" description="DUF7351" evidence="2">
    <location>
        <begin position="110"/>
        <end position="291"/>
    </location>
</feature>
<dbReference type="EMBL" id="RBZW01000016">
    <property type="protein sequence ID" value="THE65682.1"/>
    <property type="molecule type" value="Genomic_DNA"/>
</dbReference>
<gene>
    <name evidence="3" type="ORF">D8Y22_05770</name>
</gene>
<dbReference type="Pfam" id="PF24038">
    <property type="entry name" value="DUF7347"/>
    <property type="match status" value="1"/>
</dbReference>
<feature type="domain" description="DUF7347" evidence="1">
    <location>
        <begin position="8"/>
        <end position="92"/>
    </location>
</feature>
<dbReference type="OrthoDB" id="8482at2157"/>
<reference evidence="3 4" key="1">
    <citation type="submission" date="2018-10" db="EMBL/GenBank/DDBJ databases">
        <title>Natronolimnobius sp. XQ-INN 246 isolated from Inner Mongolia Autonomous Region of China.</title>
        <authorList>
            <person name="Xue Q."/>
        </authorList>
    </citation>
    <scope>NUCLEOTIDE SEQUENCE [LARGE SCALE GENOMIC DNA]</scope>
    <source>
        <strain evidence="3 4">XQ-INN 246</strain>
    </source>
</reference>
<comment type="caution">
    <text evidence="3">The sequence shown here is derived from an EMBL/GenBank/DDBJ whole genome shotgun (WGS) entry which is preliminary data.</text>
</comment>
<dbReference type="InterPro" id="IPR055775">
    <property type="entry name" value="DUF7351"/>
</dbReference>
<keyword evidence="4" id="KW-1185">Reference proteome</keyword>